<evidence type="ECO:0000313" key="4">
    <source>
        <dbReference type="Proteomes" id="UP000001940"/>
    </source>
</evidence>
<evidence type="ECO:0007829" key="6">
    <source>
        <dbReference type="PeptideAtlas" id="Q966H1"/>
    </source>
</evidence>
<dbReference type="FunCoup" id="Q966H1">
    <property type="interactions" value="1520"/>
</dbReference>
<dbReference type="PeptideAtlas" id="Q966H1"/>
<dbReference type="STRING" id="6239.R05G9.3.1"/>
<evidence type="ECO:0000256" key="1">
    <source>
        <dbReference type="SAM" id="MobiDB-lite"/>
    </source>
</evidence>
<dbReference type="InParanoid" id="Q966H1"/>
<feature type="compositionally biased region" description="Acidic residues" evidence="1">
    <location>
        <begin position="185"/>
        <end position="194"/>
    </location>
</feature>
<feature type="region of interest" description="Disordered" evidence="1">
    <location>
        <begin position="185"/>
        <end position="214"/>
    </location>
</feature>
<dbReference type="Proteomes" id="UP000001940">
    <property type="component" value="Chromosome II"/>
</dbReference>
<keyword evidence="2 3" id="KW-0812">Transmembrane</keyword>
<keyword evidence="2" id="KW-0472">Membrane</keyword>
<keyword evidence="4" id="KW-1185">Reference proteome</keyword>
<protein>
    <submittedName>
        <fullName evidence="3">Transmembrane protein</fullName>
    </submittedName>
</protein>
<dbReference type="AGR" id="WB:WBGene00019905"/>
<keyword evidence="2" id="KW-1133">Transmembrane helix</keyword>
<reference evidence="3 4" key="1">
    <citation type="journal article" date="1998" name="Science">
        <title>Genome sequence of the nematode C. elegans: a platform for investigating biology.</title>
        <authorList>
            <consortium name="The C. elegans sequencing consortium"/>
            <person name="Sulson J.E."/>
            <person name="Waterston R."/>
        </authorList>
    </citation>
    <scope>NUCLEOTIDE SEQUENCE [LARGE SCALE GENOMIC DNA]</scope>
    <source>
        <strain evidence="3 4">Bristol N2</strain>
    </source>
</reference>
<accession>Q966H1</accession>
<evidence type="ECO:0000256" key="2">
    <source>
        <dbReference type="SAM" id="Phobius"/>
    </source>
</evidence>
<dbReference type="Bgee" id="WBGene00019905">
    <property type="expression patterns" value="Expressed in germ line (C elegans) and 3 other cell types or tissues"/>
</dbReference>
<gene>
    <name evidence="3" type="ORF">CELE_R05G9.3</name>
    <name evidence="3 5" type="ORF">R05G9.3</name>
</gene>
<feature type="transmembrane region" description="Helical" evidence="2">
    <location>
        <begin position="6"/>
        <end position="28"/>
    </location>
</feature>
<evidence type="ECO:0000313" key="3">
    <source>
        <dbReference type="EMBL" id="CCD73233.1"/>
    </source>
</evidence>
<dbReference type="UCSC" id="R05G9.3">
    <property type="organism name" value="c. elegans"/>
</dbReference>
<dbReference type="GeneID" id="187627"/>
<keyword evidence="6" id="KW-1267">Proteomics identification</keyword>
<dbReference type="HOGENOM" id="CLU_1185992_0_0_1"/>
<name>Q966H1_CAEEL</name>
<dbReference type="AlphaFoldDB" id="Q966H1"/>
<dbReference type="OMA" id="TQYFCAS"/>
<dbReference type="WormBase" id="R05G9.3">
    <property type="protein sequence ID" value="CE45026"/>
    <property type="gene ID" value="WBGene00019905"/>
</dbReference>
<proteinExistence type="evidence at protein level"/>
<dbReference type="PaxDb" id="6239-R05G9.3"/>
<dbReference type="RefSeq" id="NP_495314.2">
    <property type="nucleotide sequence ID" value="NM_062913.2"/>
</dbReference>
<dbReference type="EMBL" id="BX284602">
    <property type="protein sequence ID" value="CCD73233.1"/>
    <property type="molecule type" value="Genomic_DNA"/>
</dbReference>
<sequence>MTDVRFIIWNCIALLVALMMALTSIIILSDAPHNSMEFSTLPKNVQNEISLFAESRFHEFEAKQALELEPYRTTHLMLHIMPEICTDGNKARQSGPWPEYEEQYYCASTPVANWCDGYRNMHKATESVISMPGGYELVASFSCLRIMPWIRRVKDFNISLISVIVTIIVTLMCYLFFSSNTNDEDNNTLDDDEKPDLPPPGRPSTKKKESAAMKPLANLVSRKENFRKRR</sequence>
<dbReference type="CTD" id="187627"/>
<evidence type="ECO:0000313" key="5">
    <source>
        <dbReference type="WormBase" id="R05G9.3"/>
    </source>
</evidence>
<feature type="transmembrane region" description="Helical" evidence="2">
    <location>
        <begin position="156"/>
        <end position="177"/>
    </location>
</feature>
<dbReference type="eggNOG" id="ENOG502THT4">
    <property type="taxonomic scope" value="Eukaryota"/>
</dbReference>
<organism evidence="3 4">
    <name type="scientific">Caenorhabditis elegans</name>
    <dbReference type="NCBI Taxonomy" id="6239"/>
    <lineage>
        <taxon>Eukaryota</taxon>
        <taxon>Metazoa</taxon>
        <taxon>Ecdysozoa</taxon>
        <taxon>Nematoda</taxon>
        <taxon>Chromadorea</taxon>
        <taxon>Rhabditida</taxon>
        <taxon>Rhabditina</taxon>
        <taxon>Rhabditomorpha</taxon>
        <taxon>Rhabditoidea</taxon>
        <taxon>Rhabditidae</taxon>
        <taxon>Peloderinae</taxon>
        <taxon>Caenorhabditis</taxon>
    </lineage>
</organism>
<dbReference type="KEGG" id="cel:CELE_R05G9.3"/>